<gene>
    <name evidence="1" type="ORF">B1202_10960</name>
</gene>
<organism evidence="1 2">
    <name type="scientific">Acinetobacter amyesii</name>
    <dbReference type="NCBI Taxonomy" id="2942470"/>
    <lineage>
        <taxon>Bacteria</taxon>
        <taxon>Pseudomonadati</taxon>
        <taxon>Pseudomonadota</taxon>
        <taxon>Gammaproteobacteria</taxon>
        <taxon>Moraxellales</taxon>
        <taxon>Moraxellaceae</taxon>
        <taxon>Acinetobacter</taxon>
    </lineage>
</organism>
<dbReference type="RefSeq" id="WP_078190629.1">
    <property type="nucleotide sequence ID" value="NZ_JAMCOZ010000006.1"/>
</dbReference>
<sequence length="158" mass="17285">MTLKYLVSACLAGQPVRYDAKSNTQEAICQLMQTHQVITACPEMMGGLSCPRFPAEIQNGQASDVLNGTAQVKDVLGTDVSAEFIAGAHRMLELAQLHKVDVVVLKDRSPSCGSHYIYDGSFTRTKIEGYGVTTALLKQHGFQVLSEQDFLAMIQDQF</sequence>
<name>A0A1T1GWF5_9GAMM</name>
<dbReference type="AlphaFoldDB" id="A0A1T1GWF5"/>
<accession>A0A1T1GWF5</accession>
<dbReference type="Proteomes" id="UP000191160">
    <property type="component" value="Unassembled WGS sequence"/>
</dbReference>
<protein>
    <recommendedName>
        <fullName evidence="3">DUF523 domain-containing protein</fullName>
    </recommendedName>
</protein>
<comment type="caution">
    <text evidence="1">The sequence shown here is derived from an EMBL/GenBank/DDBJ whole genome shotgun (WGS) entry which is preliminary data.</text>
</comment>
<dbReference type="PANTHER" id="PTHR30087:SF1">
    <property type="entry name" value="HYPOTHETICAL CYTOSOLIC PROTEIN"/>
    <property type="match status" value="1"/>
</dbReference>
<dbReference type="Pfam" id="PF04463">
    <property type="entry name" value="2-thiour_desulf"/>
    <property type="match status" value="1"/>
</dbReference>
<dbReference type="PANTHER" id="PTHR30087">
    <property type="entry name" value="INNER MEMBRANE PROTEIN"/>
    <property type="match status" value="1"/>
</dbReference>
<reference evidence="1 2" key="1">
    <citation type="submission" date="2017-02" db="EMBL/GenBank/DDBJ databases">
        <title>Acinetobacter sp. ANC 4945, whole genome shotgun sequencing project.</title>
        <authorList>
            <person name="Radolfova-Krizova L."/>
            <person name="Al Atrouni A."/>
            <person name="Nemec A."/>
        </authorList>
    </citation>
    <scope>NUCLEOTIDE SEQUENCE [LARGE SCALE GENOMIC DNA]</scope>
    <source>
        <strain evidence="1 2">ANC 4945</strain>
    </source>
</reference>
<evidence type="ECO:0000313" key="1">
    <source>
        <dbReference type="EMBL" id="OOV81951.1"/>
    </source>
</evidence>
<proteinExistence type="predicted"/>
<evidence type="ECO:0008006" key="3">
    <source>
        <dbReference type="Google" id="ProtNLM"/>
    </source>
</evidence>
<keyword evidence="2" id="KW-1185">Reference proteome</keyword>
<dbReference type="EMBL" id="MVKX01000006">
    <property type="protein sequence ID" value="OOV81951.1"/>
    <property type="molecule type" value="Genomic_DNA"/>
</dbReference>
<dbReference type="InterPro" id="IPR007553">
    <property type="entry name" value="2-thiour_desulf"/>
</dbReference>
<evidence type="ECO:0000313" key="2">
    <source>
        <dbReference type="Proteomes" id="UP000191160"/>
    </source>
</evidence>